<dbReference type="Pfam" id="PF00990">
    <property type="entry name" value="GGDEF"/>
    <property type="match status" value="1"/>
</dbReference>
<dbReference type="Gene3D" id="3.30.70.270">
    <property type="match status" value="1"/>
</dbReference>
<proteinExistence type="predicted"/>
<dbReference type="PANTHER" id="PTHR45138:SF9">
    <property type="entry name" value="DIGUANYLATE CYCLASE DGCM-RELATED"/>
    <property type="match status" value="1"/>
</dbReference>
<keyword evidence="6" id="KW-1185">Reference proteome</keyword>
<dbReference type="NCBIfam" id="TIGR00254">
    <property type="entry name" value="GGDEF"/>
    <property type="match status" value="1"/>
</dbReference>
<evidence type="ECO:0000259" key="4">
    <source>
        <dbReference type="PROSITE" id="PS50887"/>
    </source>
</evidence>
<feature type="transmembrane region" description="Helical" evidence="3">
    <location>
        <begin position="71"/>
        <end position="88"/>
    </location>
</feature>
<evidence type="ECO:0000256" key="3">
    <source>
        <dbReference type="SAM" id="Phobius"/>
    </source>
</evidence>
<dbReference type="InterPro" id="IPR000160">
    <property type="entry name" value="GGDEF_dom"/>
</dbReference>
<keyword evidence="3" id="KW-1133">Transmembrane helix</keyword>
<protein>
    <recommendedName>
        <fullName evidence="1">diguanylate cyclase</fullName>
        <ecNumber evidence="1">2.7.7.65</ecNumber>
    </recommendedName>
</protein>
<dbReference type="SUPFAM" id="SSF55073">
    <property type="entry name" value="Nucleotide cyclase"/>
    <property type="match status" value="1"/>
</dbReference>
<dbReference type="EMBL" id="BSST01000001">
    <property type="protein sequence ID" value="GLX77305.1"/>
    <property type="molecule type" value="Genomic_DNA"/>
</dbReference>
<feature type="transmembrane region" description="Helical" evidence="3">
    <location>
        <begin position="12"/>
        <end position="36"/>
    </location>
</feature>
<dbReference type="InterPro" id="IPR029787">
    <property type="entry name" value="Nucleotide_cyclase"/>
</dbReference>
<dbReference type="SMART" id="SM00267">
    <property type="entry name" value="GGDEF"/>
    <property type="match status" value="1"/>
</dbReference>
<dbReference type="PROSITE" id="PS50887">
    <property type="entry name" value="GGDEF"/>
    <property type="match status" value="1"/>
</dbReference>
<dbReference type="Proteomes" id="UP001157186">
    <property type="component" value="Unassembled WGS sequence"/>
</dbReference>
<accession>A0ABQ6GS99</accession>
<evidence type="ECO:0000256" key="1">
    <source>
        <dbReference type="ARBA" id="ARBA00012528"/>
    </source>
</evidence>
<feature type="transmembrane region" description="Helical" evidence="3">
    <location>
        <begin position="48"/>
        <end position="65"/>
    </location>
</feature>
<sequence>MISGIYTLNYLLVLQHTTVAMINLGFTLLYLVPLYLNAKHQAKLAKTWLFILLMVHIAICTNLYVSNLSGFHLYYFLVPTGAFLLFNLEDKTEKIALSVLASLLYLYCENTPNNTPLLQLSEQMNHLIYQSVVLVNMIEVVIVLTLFVKQIENNEQQLRTQATTDALTGIANRRYFFQQTEQALAQAKLQQRSFSVLIIDFDLFKQINDNYGHFSGDACLKQVCSLIKDYIRQQDLFARLGGEEFVLSLVDTNNLEAILLAEKLCQLIANYPILIDEDTQINCTVSIGVASLTKDNDNLDTLLNQADKALYQAKDQGRNRVLSANAN</sequence>
<dbReference type="PANTHER" id="PTHR45138">
    <property type="entry name" value="REGULATORY COMPONENTS OF SENSORY TRANSDUCTION SYSTEM"/>
    <property type="match status" value="1"/>
</dbReference>
<dbReference type="EC" id="2.7.7.65" evidence="1"/>
<gene>
    <name evidence="5" type="ORF">tinsulaeT_06450</name>
</gene>
<dbReference type="InterPro" id="IPR050469">
    <property type="entry name" value="Diguanylate_Cyclase"/>
</dbReference>
<evidence type="ECO:0000313" key="5">
    <source>
        <dbReference type="EMBL" id="GLX77305.1"/>
    </source>
</evidence>
<feature type="transmembrane region" description="Helical" evidence="3">
    <location>
        <begin position="127"/>
        <end position="148"/>
    </location>
</feature>
<comment type="caution">
    <text evidence="5">The sequence shown here is derived from an EMBL/GenBank/DDBJ whole genome shotgun (WGS) entry which is preliminary data.</text>
</comment>
<evidence type="ECO:0000256" key="2">
    <source>
        <dbReference type="ARBA" id="ARBA00034247"/>
    </source>
</evidence>
<organism evidence="5 6">
    <name type="scientific">Thalassotalea insulae</name>
    <dbReference type="NCBI Taxonomy" id="2056778"/>
    <lineage>
        <taxon>Bacteria</taxon>
        <taxon>Pseudomonadati</taxon>
        <taxon>Pseudomonadota</taxon>
        <taxon>Gammaproteobacteria</taxon>
        <taxon>Alteromonadales</taxon>
        <taxon>Colwelliaceae</taxon>
        <taxon>Thalassotalea</taxon>
    </lineage>
</organism>
<comment type="catalytic activity">
    <reaction evidence="2">
        <text>2 GTP = 3',3'-c-di-GMP + 2 diphosphate</text>
        <dbReference type="Rhea" id="RHEA:24898"/>
        <dbReference type="ChEBI" id="CHEBI:33019"/>
        <dbReference type="ChEBI" id="CHEBI:37565"/>
        <dbReference type="ChEBI" id="CHEBI:58805"/>
        <dbReference type="EC" id="2.7.7.65"/>
    </reaction>
</comment>
<evidence type="ECO:0000313" key="6">
    <source>
        <dbReference type="Proteomes" id="UP001157186"/>
    </source>
</evidence>
<dbReference type="InterPro" id="IPR043128">
    <property type="entry name" value="Rev_trsase/Diguanyl_cyclase"/>
</dbReference>
<feature type="domain" description="GGDEF" evidence="4">
    <location>
        <begin position="192"/>
        <end position="326"/>
    </location>
</feature>
<keyword evidence="3" id="KW-0472">Membrane</keyword>
<dbReference type="CDD" id="cd01949">
    <property type="entry name" value="GGDEF"/>
    <property type="match status" value="1"/>
</dbReference>
<keyword evidence="3" id="KW-0812">Transmembrane</keyword>
<reference evidence="5 6" key="1">
    <citation type="submission" date="2023-03" db="EMBL/GenBank/DDBJ databases">
        <title>Draft genome sequence of Thalassotalea insulae KCTC 62186T.</title>
        <authorList>
            <person name="Sawabe T."/>
        </authorList>
    </citation>
    <scope>NUCLEOTIDE SEQUENCE [LARGE SCALE GENOMIC DNA]</scope>
    <source>
        <strain evidence="5 6">KCTC 62186</strain>
    </source>
</reference>
<name>A0ABQ6GS99_9GAMM</name>